<evidence type="ECO:0000313" key="2">
    <source>
        <dbReference type="EMBL" id="GGK75111.1"/>
    </source>
</evidence>
<gene>
    <name evidence="2" type="ORF">GCM10012284_06370</name>
</gene>
<dbReference type="AlphaFoldDB" id="A0A8J3BW95"/>
<feature type="region of interest" description="Disordered" evidence="1">
    <location>
        <begin position="86"/>
        <end position="107"/>
    </location>
</feature>
<feature type="compositionally biased region" description="Pro residues" evidence="1">
    <location>
        <begin position="96"/>
        <end position="107"/>
    </location>
</feature>
<comment type="caution">
    <text evidence="2">The sequence shown here is derived from an EMBL/GenBank/DDBJ whole genome shotgun (WGS) entry which is preliminary data.</text>
</comment>
<name>A0A8J3BW95_9ACTN</name>
<dbReference type="EMBL" id="BMMX01000001">
    <property type="protein sequence ID" value="GGK75111.1"/>
    <property type="molecule type" value="Genomic_DNA"/>
</dbReference>
<evidence type="ECO:0000256" key="1">
    <source>
        <dbReference type="SAM" id="MobiDB-lite"/>
    </source>
</evidence>
<dbReference type="Proteomes" id="UP000656042">
    <property type="component" value="Unassembled WGS sequence"/>
</dbReference>
<protein>
    <submittedName>
        <fullName evidence="2">Uncharacterized protein</fullName>
    </submittedName>
</protein>
<reference evidence="2" key="1">
    <citation type="journal article" date="2014" name="Int. J. Syst. Evol. Microbiol.">
        <title>Complete genome sequence of Corynebacterium casei LMG S-19264T (=DSM 44701T), isolated from a smear-ripened cheese.</title>
        <authorList>
            <consortium name="US DOE Joint Genome Institute (JGI-PGF)"/>
            <person name="Walter F."/>
            <person name="Albersmeier A."/>
            <person name="Kalinowski J."/>
            <person name="Ruckert C."/>
        </authorList>
    </citation>
    <scope>NUCLEOTIDE SEQUENCE</scope>
    <source>
        <strain evidence="2">CGMCC 4.7299</strain>
    </source>
</reference>
<keyword evidence="3" id="KW-1185">Reference proteome</keyword>
<accession>A0A8J3BW95</accession>
<reference evidence="2" key="2">
    <citation type="submission" date="2020-09" db="EMBL/GenBank/DDBJ databases">
        <authorList>
            <person name="Sun Q."/>
            <person name="Zhou Y."/>
        </authorList>
    </citation>
    <scope>NUCLEOTIDE SEQUENCE</scope>
    <source>
        <strain evidence="2">CGMCC 4.7299</strain>
    </source>
</reference>
<organism evidence="2 3">
    <name type="scientific">Mangrovihabitans endophyticus</name>
    <dbReference type="NCBI Taxonomy" id="1751298"/>
    <lineage>
        <taxon>Bacteria</taxon>
        <taxon>Bacillati</taxon>
        <taxon>Actinomycetota</taxon>
        <taxon>Actinomycetes</taxon>
        <taxon>Micromonosporales</taxon>
        <taxon>Micromonosporaceae</taxon>
        <taxon>Mangrovihabitans</taxon>
    </lineage>
</organism>
<sequence length="107" mass="11574">MLVLYLMLAIVIASCVAMMWPEIRDARRRQGKPPTPPETARKAAGETHNAAGKTHHPQTLEGVLTAQLMSGEITAAQYRTSVASLAARDDERHPLQVPPDGVPPEAI</sequence>
<evidence type="ECO:0000313" key="3">
    <source>
        <dbReference type="Proteomes" id="UP000656042"/>
    </source>
</evidence>
<proteinExistence type="predicted"/>
<feature type="region of interest" description="Disordered" evidence="1">
    <location>
        <begin position="26"/>
        <end position="58"/>
    </location>
</feature>